<feature type="transmembrane region" description="Helical" evidence="1">
    <location>
        <begin position="190"/>
        <end position="208"/>
    </location>
</feature>
<evidence type="ECO:0000313" key="3">
    <source>
        <dbReference type="Proteomes" id="UP000238479"/>
    </source>
</evidence>
<keyword evidence="3" id="KW-1185">Reference proteome</keyword>
<dbReference type="AlphaFoldDB" id="A0A2P6P8H4"/>
<protein>
    <submittedName>
        <fullName evidence="2">Uncharacterized protein</fullName>
    </submittedName>
</protein>
<sequence length="215" mass="24111">MPSTQTDRTYTQAAFFFPLSLGFLSNPLRVGGFTPCPSWAIFPGFYPRSEASCLYFRQFSLLFPSFVCSVLYFLVFGFLLGLFSDLIDFTPVPSSPNFNFFLLSNLWPPLIDATSRAFPSAMDCIYAPRSTVLNGAYPLWRVNPVNTVVPQGGLHTLCLSVPLIPVWISCLFLLFWFLCRQRAISSLEMIWVLCLYFLILAGILLGLSRSAPPSV</sequence>
<gene>
    <name evidence="2" type="ORF">RchiOBHm_Chr7g0203611</name>
</gene>
<keyword evidence="1" id="KW-0472">Membrane</keyword>
<proteinExistence type="predicted"/>
<feature type="transmembrane region" description="Helical" evidence="1">
    <location>
        <begin position="154"/>
        <end position="178"/>
    </location>
</feature>
<keyword evidence="1" id="KW-1133">Transmembrane helix</keyword>
<name>A0A2P6P8H4_ROSCH</name>
<organism evidence="2 3">
    <name type="scientific">Rosa chinensis</name>
    <name type="common">China rose</name>
    <dbReference type="NCBI Taxonomy" id="74649"/>
    <lineage>
        <taxon>Eukaryota</taxon>
        <taxon>Viridiplantae</taxon>
        <taxon>Streptophyta</taxon>
        <taxon>Embryophyta</taxon>
        <taxon>Tracheophyta</taxon>
        <taxon>Spermatophyta</taxon>
        <taxon>Magnoliopsida</taxon>
        <taxon>eudicotyledons</taxon>
        <taxon>Gunneridae</taxon>
        <taxon>Pentapetalae</taxon>
        <taxon>rosids</taxon>
        <taxon>fabids</taxon>
        <taxon>Rosales</taxon>
        <taxon>Rosaceae</taxon>
        <taxon>Rosoideae</taxon>
        <taxon>Rosoideae incertae sedis</taxon>
        <taxon>Rosa</taxon>
    </lineage>
</organism>
<evidence type="ECO:0000313" key="2">
    <source>
        <dbReference type="EMBL" id="PRQ18226.1"/>
    </source>
</evidence>
<reference evidence="2 3" key="1">
    <citation type="journal article" date="2018" name="Nat. Genet.">
        <title>The Rosa genome provides new insights in the design of modern roses.</title>
        <authorList>
            <person name="Bendahmane M."/>
        </authorList>
    </citation>
    <scope>NUCLEOTIDE SEQUENCE [LARGE SCALE GENOMIC DNA]</scope>
    <source>
        <strain evidence="3">cv. Old Blush</strain>
    </source>
</reference>
<evidence type="ECO:0000256" key="1">
    <source>
        <dbReference type="SAM" id="Phobius"/>
    </source>
</evidence>
<dbReference type="EMBL" id="PDCK01000045">
    <property type="protein sequence ID" value="PRQ18226.1"/>
    <property type="molecule type" value="Genomic_DNA"/>
</dbReference>
<accession>A0A2P6P8H4</accession>
<dbReference type="Proteomes" id="UP000238479">
    <property type="component" value="Chromosome 7"/>
</dbReference>
<dbReference type="Gramene" id="PRQ18226">
    <property type="protein sequence ID" value="PRQ18226"/>
    <property type="gene ID" value="RchiOBHm_Chr7g0203611"/>
</dbReference>
<feature type="transmembrane region" description="Helical" evidence="1">
    <location>
        <begin position="61"/>
        <end position="83"/>
    </location>
</feature>
<keyword evidence="1" id="KW-0812">Transmembrane</keyword>
<comment type="caution">
    <text evidence="2">The sequence shown here is derived from an EMBL/GenBank/DDBJ whole genome shotgun (WGS) entry which is preliminary data.</text>
</comment>